<dbReference type="Pfam" id="PF01593">
    <property type="entry name" value="Amino_oxidase"/>
    <property type="match status" value="1"/>
</dbReference>
<feature type="domain" description="Amine oxidase" evidence="1">
    <location>
        <begin position="10"/>
        <end position="396"/>
    </location>
</feature>
<dbReference type="PRINTS" id="PR00419">
    <property type="entry name" value="ADXRDTASE"/>
</dbReference>
<name>A0A1F7I251_9BACT</name>
<evidence type="ECO:0000259" key="1">
    <source>
        <dbReference type="Pfam" id="PF01593"/>
    </source>
</evidence>
<dbReference type="SUPFAM" id="SSF51905">
    <property type="entry name" value="FAD/NAD(P)-binding domain"/>
    <property type="match status" value="1"/>
</dbReference>
<dbReference type="Gene3D" id="3.50.50.60">
    <property type="entry name" value="FAD/NAD(P)-binding domain"/>
    <property type="match status" value="1"/>
</dbReference>
<dbReference type="PANTHER" id="PTHR42923:SF46">
    <property type="entry name" value="AMINE OXIDASE"/>
    <property type="match status" value="1"/>
</dbReference>
<sequence length="425" mass="49030">MKIGIIGAGFTGLTAGLILQKKGHQITILEKESVPGGLAVGFRAPGWDWSLEKFYHHIFTTDHYIRRLGDEVGVKFDFRRPNTSSLIDEEILQIDSPATVLFFPKLSMIERLRMGMVIGYLKYLASWERLEKYTIADWLPKMMGRHAYRILWEPLLMAKFSQYANEISLAWFWARVKARSTSLGYPRGGFQHLADSTAAKIGNMGGQIFYNLAVSQILQANNQLIVHCQDGQTYYFDKVIFTLSNAALVKIAPQLPTDYKEKLLSYRGIGAISMVLEFKKPFFRNQVYWLNICNDNYPFLAAVEQTNMIDKTHYHNHHLLYIANYLVPTHRYFQMTDSELLQEYHPFLNKLHHGYQNNLLKCYVFKASYAQPIMPVNYSQRVLPHQTPLKNVYLANMQQVYPWDRGTNYAVELGEKVSVTLAGDK</sequence>
<protein>
    <recommendedName>
        <fullName evidence="1">Amine oxidase domain-containing protein</fullName>
    </recommendedName>
</protein>
<organism evidence="2 3">
    <name type="scientific">Candidatus Roizmanbacteria bacterium RIFCSPHIGHO2_12_FULL_41_11</name>
    <dbReference type="NCBI Taxonomy" id="1802052"/>
    <lineage>
        <taxon>Bacteria</taxon>
        <taxon>Candidatus Roizmaniibacteriota</taxon>
    </lineage>
</organism>
<dbReference type="InterPro" id="IPR050464">
    <property type="entry name" value="Zeta_carotene_desat/Oxidored"/>
</dbReference>
<dbReference type="Proteomes" id="UP000176803">
    <property type="component" value="Unassembled WGS sequence"/>
</dbReference>
<evidence type="ECO:0000313" key="2">
    <source>
        <dbReference type="EMBL" id="OGK37456.1"/>
    </source>
</evidence>
<dbReference type="EMBL" id="MGAC01000041">
    <property type="protein sequence ID" value="OGK37456.1"/>
    <property type="molecule type" value="Genomic_DNA"/>
</dbReference>
<dbReference type="PANTHER" id="PTHR42923">
    <property type="entry name" value="PROTOPORPHYRINOGEN OXIDASE"/>
    <property type="match status" value="1"/>
</dbReference>
<dbReference type="InterPro" id="IPR036188">
    <property type="entry name" value="FAD/NAD-bd_sf"/>
</dbReference>
<reference evidence="2 3" key="1">
    <citation type="journal article" date="2016" name="Nat. Commun.">
        <title>Thousands of microbial genomes shed light on interconnected biogeochemical processes in an aquifer system.</title>
        <authorList>
            <person name="Anantharaman K."/>
            <person name="Brown C.T."/>
            <person name="Hug L.A."/>
            <person name="Sharon I."/>
            <person name="Castelle C.J."/>
            <person name="Probst A.J."/>
            <person name="Thomas B.C."/>
            <person name="Singh A."/>
            <person name="Wilkins M.J."/>
            <person name="Karaoz U."/>
            <person name="Brodie E.L."/>
            <person name="Williams K.H."/>
            <person name="Hubbard S.S."/>
            <person name="Banfield J.F."/>
        </authorList>
    </citation>
    <scope>NUCLEOTIDE SEQUENCE [LARGE SCALE GENOMIC DNA]</scope>
</reference>
<dbReference type="GO" id="GO:0016491">
    <property type="term" value="F:oxidoreductase activity"/>
    <property type="evidence" value="ECO:0007669"/>
    <property type="project" value="InterPro"/>
</dbReference>
<dbReference type="InterPro" id="IPR002937">
    <property type="entry name" value="Amino_oxidase"/>
</dbReference>
<gene>
    <name evidence="2" type="ORF">A3F03_01065</name>
</gene>
<comment type="caution">
    <text evidence="2">The sequence shown here is derived from an EMBL/GenBank/DDBJ whole genome shotgun (WGS) entry which is preliminary data.</text>
</comment>
<evidence type="ECO:0000313" key="3">
    <source>
        <dbReference type="Proteomes" id="UP000176803"/>
    </source>
</evidence>
<accession>A0A1F7I251</accession>
<dbReference type="AlphaFoldDB" id="A0A1F7I251"/>
<dbReference type="NCBIfam" id="NF005560">
    <property type="entry name" value="PRK07233.1"/>
    <property type="match status" value="1"/>
</dbReference>
<proteinExistence type="predicted"/>